<comment type="caution">
    <text evidence="2">The sequence shown here is derived from an EMBL/GenBank/DDBJ whole genome shotgun (WGS) entry which is preliminary data.</text>
</comment>
<dbReference type="Pfam" id="PF13340">
    <property type="entry name" value="DUF4096"/>
    <property type="match status" value="1"/>
</dbReference>
<feature type="domain" description="Insertion element IS402-like" evidence="1">
    <location>
        <begin position="14"/>
        <end position="83"/>
    </location>
</feature>
<keyword evidence="3" id="KW-1185">Reference proteome</keyword>
<evidence type="ECO:0000313" key="3">
    <source>
        <dbReference type="Proteomes" id="UP001143545"/>
    </source>
</evidence>
<dbReference type="EMBL" id="BRVP01000020">
    <property type="protein sequence ID" value="GLB53578.1"/>
    <property type="molecule type" value="Genomic_DNA"/>
</dbReference>
<proteinExistence type="predicted"/>
<dbReference type="PANTHER" id="PTHR30007:SF0">
    <property type="entry name" value="TRANSPOSASE"/>
    <property type="match status" value="1"/>
</dbReference>
<dbReference type="AlphaFoldDB" id="A0A9W6B9B0"/>
<evidence type="ECO:0000313" key="2">
    <source>
        <dbReference type="EMBL" id="GLB53578.1"/>
    </source>
</evidence>
<dbReference type="PANTHER" id="PTHR30007">
    <property type="entry name" value="PHP DOMAIN PROTEIN"/>
    <property type="match status" value="1"/>
</dbReference>
<reference evidence="2" key="1">
    <citation type="submission" date="2022-07" db="EMBL/GenBank/DDBJ databases">
        <title>Taxonomy of Novel Oxalotrophic and Methylotrophic Bacteria.</title>
        <authorList>
            <person name="Sahin N."/>
            <person name="Tani A."/>
        </authorList>
    </citation>
    <scope>NUCLEOTIDE SEQUENCE</scope>
    <source>
        <strain evidence="2">AM327</strain>
    </source>
</reference>
<gene>
    <name evidence="2" type="ORF">NBRC110019_26190</name>
</gene>
<name>A0A9W6B9B0_9FLAO</name>
<dbReference type="InterPro" id="IPR025161">
    <property type="entry name" value="IS402-like_dom"/>
</dbReference>
<protein>
    <recommendedName>
        <fullName evidence="1">Insertion element IS402-like domain-containing protein</fullName>
    </recommendedName>
</protein>
<sequence length="253" mass="29027">MYSVLDKDTIELKIVPYIPKARRGFAVTVPLSEIINAILYKLKTGVQWFQLPVKAIFTGKVVCWQSVYYHYRKWSRCGFWKACWIEFLKRHRSKLDLSSVDLDGSHTPAIRGGEQVDYQGRKKRKTTNSLYLTDRHGLPLAMSEPIAGNHNDLYNIEVQFEKVTANLEQANIAVDVLFLNADAGFDSKELRKVCSGNICFNKRNSNHERDEYFDKELIGSNMPLSEPTHGWMGLDHSLIDMIQPLNLGKVFIT</sequence>
<organism evidence="2 3">
    <name type="scientific">Neptunitalea chrysea</name>
    <dbReference type="NCBI Taxonomy" id="1647581"/>
    <lineage>
        <taxon>Bacteria</taxon>
        <taxon>Pseudomonadati</taxon>
        <taxon>Bacteroidota</taxon>
        <taxon>Flavobacteriia</taxon>
        <taxon>Flavobacteriales</taxon>
        <taxon>Flavobacteriaceae</taxon>
        <taxon>Neptunitalea</taxon>
    </lineage>
</organism>
<dbReference type="Proteomes" id="UP001143545">
    <property type="component" value="Unassembled WGS sequence"/>
</dbReference>
<accession>A0A9W6B9B0</accession>
<evidence type="ECO:0000259" key="1">
    <source>
        <dbReference type="Pfam" id="PF13340"/>
    </source>
</evidence>